<evidence type="ECO:0000313" key="8">
    <source>
        <dbReference type="EMBL" id="RVU36292.1"/>
    </source>
</evidence>
<reference evidence="9" key="1">
    <citation type="submission" date="2019-01" db="EMBL/GenBank/DDBJ databases">
        <title>Gri0909 isolated from a small marine red alga.</title>
        <authorList>
            <person name="Kim J."/>
            <person name="Jeong S.E."/>
            <person name="Jeon C.O."/>
        </authorList>
    </citation>
    <scope>NUCLEOTIDE SEQUENCE [LARGE SCALE GENOMIC DNA]</scope>
    <source>
        <strain evidence="9">Gri0909</strain>
    </source>
</reference>
<gene>
    <name evidence="5 8" type="primary">truB</name>
    <name evidence="8" type="ORF">EOI86_13840</name>
</gene>
<dbReference type="PANTHER" id="PTHR13767:SF2">
    <property type="entry name" value="PSEUDOURIDYLATE SYNTHASE TRUB1"/>
    <property type="match status" value="1"/>
</dbReference>
<dbReference type="GO" id="GO:0003723">
    <property type="term" value="F:RNA binding"/>
    <property type="evidence" value="ECO:0007669"/>
    <property type="project" value="InterPro"/>
</dbReference>
<dbReference type="EC" id="5.4.99.25" evidence="5"/>
<feature type="domain" description="tRNA pseudouridylate synthase B C-terminal" evidence="7">
    <location>
        <begin position="181"/>
        <end position="254"/>
    </location>
</feature>
<evidence type="ECO:0000259" key="6">
    <source>
        <dbReference type="Pfam" id="PF01509"/>
    </source>
</evidence>
<organism evidence="8 9">
    <name type="scientific">Hwanghaeella grinnelliae</name>
    <dbReference type="NCBI Taxonomy" id="2500179"/>
    <lineage>
        <taxon>Bacteria</taxon>
        <taxon>Pseudomonadati</taxon>
        <taxon>Pseudomonadota</taxon>
        <taxon>Alphaproteobacteria</taxon>
        <taxon>Rhodospirillales</taxon>
        <taxon>Rhodospirillaceae</taxon>
        <taxon>Hwanghaeella</taxon>
    </lineage>
</organism>
<dbReference type="HAMAP" id="MF_01080">
    <property type="entry name" value="TruB_bact"/>
    <property type="match status" value="1"/>
</dbReference>
<keyword evidence="4 5" id="KW-0413">Isomerase</keyword>
<evidence type="ECO:0000256" key="2">
    <source>
        <dbReference type="ARBA" id="ARBA00005642"/>
    </source>
</evidence>
<accession>A0A437QP30</accession>
<evidence type="ECO:0000259" key="7">
    <source>
        <dbReference type="Pfam" id="PF16198"/>
    </source>
</evidence>
<comment type="similarity">
    <text evidence="2 5">Belongs to the pseudouridine synthase TruB family. Type 1 subfamily.</text>
</comment>
<keyword evidence="9" id="KW-1185">Reference proteome</keyword>
<dbReference type="Proteomes" id="UP000287447">
    <property type="component" value="Unassembled WGS sequence"/>
</dbReference>
<dbReference type="PANTHER" id="PTHR13767">
    <property type="entry name" value="TRNA-PSEUDOURIDINE SYNTHASE"/>
    <property type="match status" value="1"/>
</dbReference>
<comment type="caution">
    <text evidence="8">The sequence shown here is derived from an EMBL/GenBank/DDBJ whole genome shotgun (WGS) entry which is preliminary data.</text>
</comment>
<dbReference type="Gene3D" id="3.30.2350.10">
    <property type="entry name" value="Pseudouridine synthase"/>
    <property type="match status" value="1"/>
</dbReference>
<dbReference type="OrthoDB" id="9802309at2"/>
<dbReference type="InterPro" id="IPR020103">
    <property type="entry name" value="PsdUridine_synth_cat_dom_sf"/>
</dbReference>
<evidence type="ECO:0000256" key="1">
    <source>
        <dbReference type="ARBA" id="ARBA00000385"/>
    </source>
</evidence>
<dbReference type="CDD" id="cd02573">
    <property type="entry name" value="PseudoU_synth_EcTruB"/>
    <property type="match status" value="1"/>
</dbReference>
<dbReference type="InterPro" id="IPR014780">
    <property type="entry name" value="tRNA_psdUridine_synth_TruB"/>
</dbReference>
<evidence type="ECO:0000256" key="4">
    <source>
        <dbReference type="ARBA" id="ARBA00023235"/>
    </source>
</evidence>
<protein>
    <recommendedName>
        <fullName evidence="5">tRNA pseudouridine synthase B</fullName>
        <ecNumber evidence="5">5.4.99.25</ecNumber>
    </recommendedName>
    <alternativeName>
        <fullName evidence="5">tRNA pseudouridine(55) synthase</fullName>
        <shortName evidence="5">Psi55 synthase</shortName>
    </alternativeName>
    <alternativeName>
        <fullName evidence="5">tRNA pseudouridylate synthase</fullName>
    </alternativeName>
    <alternativeName>
        <fullName evidence="5">tRNA-uridine isomerase</fullName>
    </alternativeName>
</protein>
<dbReference type="Pfam" id="PF01509">
    <property type="entry name" value="TruB_N"/>
    <property type="match status" value="1"/>
</dbReference>
<evidence type="ECO:0000313" key="9">
    <source>
        <dbReference type="Proteomes" id="UP000287447"/>
    </source>
</evidence>
<evidence type="ECO:0000256" key="3">
    <source>
        <dbReference type="ARBA" id="ARBA00022694"/>
    </source>
</evidence>
<dbReference type="GO" id="GO:0031119">
    <property type="term" value="P:tRNA pseudouridine synthesis"/>
    <property type="evidence" value="ECO:0007669"/>
    <property type="project" value="UniProtKB-UniRule"/>
</dbReference>
<dbReference type="SUPFAM" id="SSF55120">
    <property type="entry name" value="Pseudouridine synthase"/>
    <property type="match status" value="1"/>
</dbReference>
<dbReference type="InterPro" id="IPR032819">
    <property type="entry name" value="TruB_C"/>
</dbReference>
<dbReference type="NCBIfam" id="TIGR00431">
    <property type="entry name" value="TruB"/>
    <property type="match status" value="1"/>
</dbReference>
<dbReference type="InterPro" id="IPR002501">
    <property type="entry name" value="PsdUridine_synth_N"/>
</dbReference>
<comment type="function">
    <text evidence="5">Responsible for synthesis of pseudouridine from uracil-55 in the psi GC loop of transfer RNAs.</text>
</comment>
<name>A0A437QP30_9PROT</name>
<feature type="active site" description="Nucleophile" evidence="5">
    <location>
        <position position="47"/>
    </location>
</feature>
<dbReference type="EMBL" id="SADE01000002">
    <property type="protein sequence ID" value="RVU36292.1"/>
    <property type="molecule type" value="Genomic_DNA"/>
</dbReference>
<keyword evidence="3 5" id="KW-0819">tRNA processing</keyword>
<dbReference type="RefSeq" id="WP_127765768.1">
    <property type="nucleotide sequence ID" value="NZ_SADE01000002.1"/>
</dbReference>
<comment type="catalytic activity">
    <reaction evidence="1 5">
        <text>uridine(55) in tRNA = pseudouridine(55) in tRNA</text>
        <dbReference type="Rhea" id="RHEA:42532"/>
        <dbReference type="Rhea" id="RHEA-COMP:10101"/>
        <dbReference type="Rhea" id="RHEA-COMP:10102"/>
        <dbReference type="ChEBI" id="CHEBI:65314"/>
        <dbReference type="ChEBI" id="CHEBI:65315"/>
        <dbReference type="EC" id="5.4.99.25"/>
    </reaction>
</comment>
<dbReference type="AlphaFoldDB" id="A0A437QP30"/>
<proteinExistence type="inferred from homology"/>
<dbReference type="Pfam" id="PF16198">
    <property type="entry name" value="TruB_C_2"/>
    <property type="match status" value="1"/>
</dbReference>
<evidence type="ECO:0000256" key="5">
    <source>
        <dbReference type="HAMAP-Rule" id="MF_01080"/>
    </source>
</evidence>
<dbReference type="GO" id="GO:0160148">
    <property type="term" value="F:tRNA pseudouridine(55) synthase activity"/>
    <property type="evidence" value="ECO:0007669"/>
    <property type="project" value="UniProtKB-EC"/>
</dbReference>
<feature type="domain" description="Pseudouridine synthase II N-terminal" evidence="6">
    <location>
        <begin position="32"/>
        <end position="180"/>
    </location>
</feature>
<sequence length="323" mass="34396">MARKRKGDPVNGWIIVDKPTGIGSTPVVNQVRRAFNAQKAGHGGTLDPFASGVLPVALGEATKTMAHIVDGLKTYEFTVAWGVETDTLDIDGEVTATSPVRPDRAAIEAALPAFIGVIEQIPPAYSAIKVDGKRAYDLARAGEAPELTSREVEVVDLSLIDMPDDDHARFTMTCGKGTYVRAIGRDLAAALGTLAHISLLRRTRVGPFRAENAVPLAEITLESPKEASFSLEASGENAHKAARQRHLLPLQAALDGIPAIALNEAEAMRLRNGQAVSLLRKLDLERVSGIGPGDIALATSAEKALALVRFEKGALHPVRVFNL</sequence>
<dbReference type="GO" id="GO:1990481">
    <property type="term" value="P:mRNA pseudouridine synthesis"/>
    <property type="evidence" value="ECO:0007669"/>
    <property type="project" value="TreeGrafter"/>
</dbReference>